<evidence type="ECO:0000256" key="11">
    <source>
        <dbReference type="ARBA" id="ARBA00023136"/>
    </source>
</evidence>
<dbReference type="Pfam" id="PF02163">
    <property type="entry name" value="Peptidase_M50"/>
    <property type="match status" value="2"/>
</dbReference>
<evidence type="ECO:0000256" key="12">
    <source>
        <dbReference type="SAM" id="Phobius"/>
    </source>
</evidence>
<evidence type="ECO:0000259" key="13">
    <source>
        <dbReference type="Pfam" id="PF02163"/>
    </source>
</evidence>
<comment type="subcellular location">
    <subcellularLocation>
        <location evidence="2">Membrane</location>
        <topology evidence="2">Multi-pass membrane protein</topology>
    </subcellularLocation>
</comment>
<dbReference type="GO" id="GO:0016020">
    <property type="term" value="C:membrane"/>
    <property type="evidence" value="ECO:0007669"/>
    <property type="project" value="UniProtKB-SubCell"/>
</dbReference>
<dbReference type="InterPro" id="IPR008915">
    <property type="entry name" value="Peptidase_M50"/>
</dbReference>
<evidence type="ECO:0000256" key="2">
    <source>
        <dbReference type="ARBA" id="ARBA00004141"/>
    </source>
</evidence>
<dbReference type="OrthoDB" id="166377at2"/>
<comment type="similarity">
    <text evidence="3">Belongs to the peptidase M50B family.</text>
</comment>
<dbReference type="HOGENOM" id="CLU_037123_0_1_9"/>
<accession>A0A0A7FYC7</accession>
<evidence type="ECO:0000313" key="15">
    <source>
        <dbReference type="Proteomes" id="UP000030635"/>
    </source>
</evidence>
<dbReference type="eggNOG" id="COG1994">
    <property type="taxonomic scope" value="Bacteria"/>
</dbReference>
<feature type="transmembrane region" description="Helical" evidence="12">
    <location>
        <begin position="6"/>
        <end position="33"/>
    </location>
</feature>
<dbReference type="STRING" id="1561.NPD11_1303"/>
<feature type="domain" description="Peptidase M50" evidence="13">
    <location>
        <begin position="101"/>
        <end position="160"/>
    </location>
</feature>
<dbReference type="GO" id="GO:0008237">
    <property type="term" value="F:metallopeptidase activity"/>
    <property type="evidence" value="ECO:0007669"/>
    <property type="project" value="UniProtKB-KW"/>
</dbReference>
<reference evidence="14 15" key="1">
    <citation type="journal article" date="2015" name="Infect. Genet. Evol.">
        <title>Genomic sequences of six botulinum neurotoxin-producing strains representing three clostridial species illustrate the mobility and diversity of botulinum neurotoxin genes.</title>
        <authorList>
            <person name="Smith T.J."/>
            <person name="Hill K.K."/>
            <person name="Xie G."/>
            <person name="Foley B.T."/>
            <person name="Williamson C.H."/>
            <person name="Foster J.T."/>
            <person name="Johnson S.L."/>
            <person name="Chertkov O."/>
            <person name="Teshima H."/>
            <person name="Gibbons H.S."/>
            <person name="Johnsky L.A."/>
            <person name="Karavis M.A."/>
            <person name="Smith L.A."/>
        </authorList>
    </citation>
    <scope>NUCLEOTIDE SEQUENCE [LARGE SCALE GENOMIC DNA]</scope>
    <source>
        <strain evidence="14">Sullivan</strain>
    </source>
</reference>
<dbReference type="PANTHER" id="PTHR39188:SF3">
    <property type="entry name" value="STAGE IV SPORULATION PROTEIN FB"/>
    <property type="match status" value="1"/>
</dbReference>
<dbReference type="EMBL" id="CP006905">
    <property type="protein sequence ID" value="AIY83930.1"/>
    <property type="molecule type" value="Genomic_DNA"/>
</dbReference>
<dbReference type="RefSeq" id="WP_039313666.1">
    <property type="nucleotide sequence ID" value="NZ_CP006905.1"/>
</dbReference>
<name>A0A0A7FYC7_9CLOT</name>
<evidence type="ECO:0000256" key="1">
    <source>
        <dbReference type="ARBA" id="ARBA00001947"/>
    </source>
</evidence>
<keyword evidence="5 12" id="KW-0812">Transmembrane</keyword>
<dbReference type="Proteomes" id="UP000030635">
    <property type="component" value="Chromosome"/>
</dbReference>
<feature type="transmembrane region" description="Helical" evidence="12">
    <location>
        <begin position="102"/>
        <end position="126"/>
    </location>
</feature>
<sequence>MKSYKLIVVELMLLVLAISFRSEIFIGIISIILHEFTHIFFGNRFGCKVYNLKVGITGANAELSDIEELSENEKLILYLSGPLMNLFLAFILYIIFRLTNIYIFNMACGINLGLFAFNLFPAYPLDGSRVLEIILSKYIVYKRSKKVVEILSFFIASILIVMFFVSILLHKVNISLILISGLIIYSTVLEKKVTMYIVMGDMIRKRRRLKKYDFIENRTVSVYYKNELLNVMRLVDKSKFNVFYILDDELKVLKVISENELLEALKNYGNINLEEYINIYNENNIN</sequence>
<keyword evidence="7" id="KW-0378">Hydrolase</keyword>
<feature type="transmembrane region" description="Helical" evidence="12">
    <location>
        <begin position="174"/>
        <end position="198"/>
    </location>
</feature>
<dbReference type="GO" id="GO:0006508">
    <property type="term" value="P:proteolysis"/>
    <property type="evidence" value="ECO:0007669"/>
    <property type="project" value="UniProtKB-KW"/>
</dbReference>
<keyword evidence="10" id="KW-0482">Metalloprotease</keyword>
<evidence type="ECO:0000256" key="10">
    <source>
        <dbReference type="ARBA" id="ARBA00023049"/>
    </source>
</evidence>
<comment type="cofactor">
    <cofactor evidence="1">
        <name>Zn(2+)</name>
        <dbReference type="ChEBI" id="CHEBI:29105"/>
    </cofactor>
</comment>
<protein>
    <submittedName>
        <fullName evidence="14">Peptidase M50 family protein</fullName>
    </submittedName>
</protein>
<keyword evidence="9 12" id="KW-1133">Transmembrane helix</keyword>
<dbReference type="PANTHER" id="PTHR39188">
    <property type="entry name" value="MEMBRANE-ASSOCIATED ZINC METALLOPROTEASE M50B"/>
    <property type="match status" value="1"/>
</dbReference>
<feature type="transmembrane region" description="Helical" evidence="12">
    <location>
        <begin position="147"/>
        <end position="168"/>
    </location>
</feature>
<evidence type="ECO:0000256" key="8">
    <source>
        <dbReference type="ARBA" id="ARBA00022833"/>
    </source>
</evidence>
<keyword evidence="11 12" id="KW-0472">Membrane</keyword>
<dbReference type="AlphaFoldDB" id="A0A0A7FYC7"/>
<feature type="domain" description="Peptidase M50" evidence="13">
    <location>
        <begin position="28"/>
        <end position="96"/>
    </location>
</feature>
<keyword evidence="6" id="KW-0479">Metal-binding</keyword>
<feature type="transmembrane region" description="Helical" evidence="12">
    <location>
        <begin position="75"/>
        <end position="96"/>
    </location>
</feature>
<keyword evidence="15" id="KW-1185">Reference proteome</keyword>
<evidence type="ECO:0000256" key="4">
    <source>
        <dbReference type="ARBA" id="ARBA00022670"/>
    </source>
</evidence>
<dbReference type="GO" id="GO:0046872">
    <property type="term" value="F:metal ion binding"/>
    <property type="evidence" value="ECO:0007669"/>
    <property type="project" value="UniProtKB-KW"/>
</dbReference>
<keyword evidence="4" id="KW-0645">Protease</keyword>
<evidence type="ECO:0000256" key="9">
    <source>
        <dbReference type="ARBA" id="ARBA00022989"/>
    </source>
</evidence>
<evidence type="ECO:0000256" key="6">
    <source>
        <dbReference type="ARBA" id="ARBA00022723"/>
    </source>
</evidence>
<dbReference type="KEGG" id="cbv:U729_1715"/>
<keyword evidence="8" id="KW-0862">Zinc</keyword>
<evidence type="ECO:0000256" key="5">
    <source>
        <dbReference type="ARBA" id="ARBA00022692"/>
    </source>
</evidence>
<gene>
    <name evidence="14" type="ORF">U729_1715</name>
</gene>
<evidence type="ECO:0000256" key="7">
    <source>
        <dbReference type="ARBA" id="ARBA00022801"/>
    </source>
</evidence>
<organism evidence="14 15">
    <name type="scientific">Clostridium baratii str. Sullivan</name>
    <dbReference type="NCBI Taxonomy" id="1415775"/>
    <lineage>
        <taxon>Bacteria</taxon>
        <taxon>Bacillati</taxon>
        <taxon>Bacillota</taxon>
        <taxon>Clostridia</taxon>
        <taxon>Eubacteriales</taxon>
        <taxon>Clostridiaceae</taxon>
        <taxon>Clostridium</taxon>
    </lineage>
</organism>
<evidence type="ECO:0000313" key="14">
    <source>
        <dbReference type="EMBL" id="AIY83930.1"/>
    </source>
</evidence>
<evidence type="ECO:0000256" key="3">
    <source>
        <dbReference type="ARBA" id="ARBA00007931"/>
    </source>
</evidence>
<proteinExistence type="inferred from homology"/>